<keyword evidence="6" id="KW-0067">ATP-binding</keyword>
<dbReference type="Pfam" id="PF00069">
    <property type="entry name" value="Pkinase"/>
    <property type="match status" value="1"/>
</dbReference>
<reference evidence="11" key="1">
    <citation type="submission" date="2023-01" db="EMBL/GenBank/DDBJ databases">
        <authorList>
            <person name="Van Ghelder C."/>
            <person name="Rancurel C."/>
        </authorList>
    </citation>
    <scope>NUCLEOTIDE SEQUENCE</scope>
    <source>
        <strain evidence="11">CNCM I-4278</strain>
    </source>
</reference>
<evidence type="ECO:0000256" key="2">
    <source>
        <dbReference type="ARBA" id="ARBA00022527"/>
    </source>
</evidence>
<evidence type="ECO:0000256" key="8">
    <source>
        <dbReference type="ARBA" id="ARBA00048679"/>
    </source>
</evidence>
<feature type="region of interest" description="Disordered" evidence="9">
    <location>
        <begin position="306"/>
        <end position="329"/>
    </location>
</feature>
<dbReference type="AlphaFoldDB" id="A0A9W4U7X4"/>
<dbReference type="OrthoDB" id="310217at2759"/>
<protein>
    <recommendedName>
        <fullName evidence="1">non-specific serine/threonine protein kinase</fullName>
        <ecNumber evidence="1">2.7.11.1</ecNumber>
    </recommendedName>
</protein>
<keyword evidence="2" id="KW-0723">Serine/threonine-protein kinase</keyword>
<evidence type="ECO:0000259" key="10">
    <source>
        <dbReference type="PROSITE" id="PS50011"/>
    </source>
</evidence>
<dbReference type="InterPro" id="IPR050660">
    <property type="entry name" value="NEK_Ser/Thr_kinase"/>
</dbReference>
<feature type="compositionally biased region" description="Polar residues" evidence="9">
    <location>
        <begin position="267"/>
        <end position="286"/>
    </location>
</feature>
<dbReference type="SUPFAM" id="SSF56112">
    <property type="entry name" value="Protein kinase-like (PK-like)"/>
    <property type="match status" value="1"/>
</dbReference>
<evidence type="ECO:0000256" key="5">
    <source>
        <dbReference type="ARBA" id="ARBA00022777"/>
    </source>
</evidence>
<evidence type="ECO:0000256" key="9">
    <source>
        <dbReference type="SAM" id="MobiDB-lite"/>
    </source>
</evidence>
<comment type="catalytic activity">
    <reaction evidence="8">
        <text>L-seryl-[protein] + ATP = O-phospho-L-seryl-[protein] + ADP + H(+)</text>
        <dbReference type="Rhea" id="RHEA:17989"/>
        <dbReference type="Rhea" id="RHEA-COMP:9863"/>
        <dbReference type="Rhea" id="RHEA-COMP:11604"/>
        <dbReference type="ChEBI" id="CHEBI:15378"/>
        <dbReference type="ChEBI" id="CHEBI:29999"/>
        <dbReference type="ChEBI" id="CHEBI:30616"/>
        <dbReference type="ChEBI" id="CHEBI:83421"/>
        <dbReference type="ChEBI" id="CHEBI:456216"/>
        <dbReference type="EC" id="2.7.11.1"/>
    </reaction>
</comment>
<feature type="region of interest" description="Disordered" evidence="9">
    <location>
        <begin position="265"/>
        <end position="286"/>
    </location>
</feature>
<evidence type="ECO:0000256" key="1">
    <source>
        <dbReference type="ARBA" id="ARBA00012513"/>
    </source>
</evidence>
<evidence type="ECO:0000256" key="4">
    <source>
        <dbReference type="ARBA" id="ARBA00022741"/>
    </source>
</evidence>
<evidence type="ECO:0000313" key="12">
    <source>
        <dbReference type="Proteomes" id="UP001152607"/>
    </source>
</evidence>
<dbReference type="InterPro" id="IPR000719">
    <property type="entry name" value="Prot_kinase_dom"/>
</dbReference>
<sequence>MNGGIFLVRDAKTKKEYIEKRGGRREIENGLVEQEILILKFLSCPPHPHINSIVDHYVDRKASKASLYLRRCSEGGLNSFIKKRRENQAELFNEIDVWEWFIQVFDALTYCHYGNSEKRASKDDYHDGWNMPANILVTKGTPKGQTTAYTFQLADFGCAVQRSSVYRDRNKDRATTSFMTAGWQPPESPRFTARSDVWQLGAVMACICNLVNLPTQFDMKDPAPGYSKQLNETIQGCLIPDPSTRPKSYEVLAWCKQQYENLREELNTSGSPNPSTLPQRSPPVNTLRQLRPAAGNAAGISLPTVPIQGRVESGGGLAGGNVNRRRRRR</sequence>
<evidence type="ECO:0000256" key="3">
    <source>
        <dbReference type="ARBA" id="ARBA00022679"/>
    </source>
</evidence>
<dbReference type="PROSITE" id="PS50011">
    <property type="entry name" value="PROTEIN_KINASE_DOM"/>
    <property type="match status" value="1"/>
</dbReference>
<evidence type="ECO:0000256" key="7">
    <source>
        <dbReference type="ARBA" id="ARBA00047899"/>
    </source>
</evidence>
<dbReference type="GO" id="GO:0005524">
    <property type="term" value="F:ATP binding"/>
    <property type="evidence" value="ECO:0007669"/>
    <property type="project" value="UniProtKB-KW"/>
</dbReference>
<accession>A0A9W4U7X4</accession>
<comment type="caution">
    <text evidence="11">The sequence shown here is derived from an EMBL/GenBank/DDBJ whole genome shotgun (WGS) entry which is preliminary data.</text>
</comment>
<dbReference type="Gene3D" id="1.10.510.10">
    <property type="entry name" value="Transferase(Phosphotransferase) domain 1"/>
    <property type="match status" value="1"/>
</dbReference>
<evidence type="ECO:0000256" key="6">
    <source>
        <dbReference type="ARBA" id="ARBA00022840"/>
    </source>
</evidence>
<dbReference type="InterPro" id="IPR011009">
    <property type="entry name" value="Kinase-like_dom_sf"/>
</dbReference>
<feature type="domain" description="Protein kinase" evidence="10">
    <location>
        <begin position="1"/>
        <end position="262"/>
    </location>
</feature>
<keyword evidence="3" id="KW-0808">Transferase</keyword>
<dbReference type="SMART" id="SM00220">
    <property type="entry name" value="S_TKc"/>
    <property type="match status" value="1"/>
</dbReference>
<dbReference type="PANTHER" id="PTHR43671">
    <property type="entry name" value="SERINE/THREONINE-PROTEIN KINASE NEK"/>
    <property type="match status" value="1"/>
</dbReference>
<keyword evidence="12" id="KW-1185">Reference proteome</keyword>
<dbReference type="EMBL" id="CAOQHR010000002">
    <property type="protein sequence ID" value="CAI6329315.1"/>
    <property type="molecule type" value="Genomic_DNA"/>
</dbReference>
<dbReference type="GO" id="GO:0004674">
    <property type="term" value="F:protein serine/threonine kinase activity"/>
    <property type="evidence" value="ECO:0007669"/>
    <property type="project" value="UniProtKB-KW"/>
</dbReference>
<gene>
    <name evidence="11" type="ORF">PDIGIT_LOCUS4111</name>
</gene>
<dbReference type="Proteomes" id="UP001152607">
    <property type="component" value="Unassembled WGS sequence"/>
</dbReference>
<dbReference type="EC" id="2.7.11.1" evidence="1"/>
<keyword evidence="4" id="KW-0547">Nucleotide-binding</keyword>
<comment type="catalytic activity">
    <reaction evidence="7">
        <text>L-threonyl-[protein] + ATP = O-phospho-L-threonyl-[protein] + ADP + H(+)</text>
        <dbReference type="Rhea" id="RHEA:46608"/>
        <dbReference type="Rhea" id="RHEA-COMP:11060"/>
        <dbReference type="Rhea" id="RHEA-COMP:11605"/>
        <dbReference type="ChEBI" id="CHEBI:15378"/>
        <dbReference type="ChEBI" id="CHEBI:30013"/>
        <dbReference type="ChEBI" id="CHEBI:30616"/>
        <dbReference type="ChEBI" id="CHEBI:61977"/>
        <dbReference type="ChEBI" id="CHEBI:456216"/>
        <dbReference type="EC" id="2.7.11.1"/>
    </reaction>
</comment>
<evidence type="ECO:0000313" key="11">
    <source>
        <dbReference type="EMBL" id="CAI6329315.1"/>
    </source>
</evidence>
<keyword evidence="5" id="KW-0418">Kinase</keyword>
<organism evidence="11 12">
    <name type="scientific">Periconia digitata</name>
    <dbReference type="NCBI Taxonomy" id="1303443"/>
    <lineage>
        <taxon>Eukaryota</taxon>
        <taxon>Fungi</taxon>
        <taxon>Dikarya</taxon>
        <taxon>Ascomycota</taxon>
        <taxon>Pezizomycotina</taxon>
        <taxon>Dothideomycetes</taxon>
        <taxon>Pleosporomycetidae</taxon>
        <taxon>Pleosporales</taxon>
        <taxon>Massarineae</taxon>
        <taxon>Periconiaceae</taxon>
        <taxon>Periconia</taxon>
    </lineage>
</organism>
<name>A0A9W4U7X4_9PLEO</name>
<proteinExistence type="predicted"/>
<dbReference type="PANTHER" id="PTHR43671:SF98">
    <property type="entry name" value="SERINE_THREONINE-PROTEIN KINASE NEK11"/>
    <property type="match status" value="1"/>
</dbReference>